<dbReference type="Proteomes" id="UP000290287">
    <property type="component" value="Unassembled WGS sequence"/>
</dbReference>
<dbReference type="InterPro" id="IPR012338">
    <property type="entry name" value="Beta-lactam/transpept-like"/>
</dbReference>
<dbReference type="PANTHER" id="PTHR43283">
    <property type="entry name" value="BETA-LACTAMASE-RELATED"/>
    <property type="match status" value="1"/>
</dbReference>
<dbReference type="PROSITE" id="PS51257">
    <property type="entry name" value="PROKAR_LIPOPROTEIN"/>
    <property type="match status" value="1"/>
</dbReference>
<dbReference type="InterPro" id="IPR001466">
    <property type="entry name" value="Beta-lactam-related"/>
</dbReference>
<comment type="caution">
    <text evidence="2">The sequence shown here is derived from an EMBL/GenBank/DDBJ whole genome shotgun (WGS) entry which is preliminary data.</text>
</comment>
<dbReference type="EMBL" id="PEIB01000008">
    <property type="protein sequence ID" value="RXJ73579.1"/>
    <property type="molecule type" value="Genomic_DNA"/>
</dbReference>
<dbReference type="SUPFAM" id="SSF56601">
    <property type="entry name" value="beta-lactamase/transpeptidase-like"/>
    <property type="match status" value="1"/>
</dbReference>
<sequence length="444" mass="49118">MKLVKHFIVLSGLIGLAGCQGINRLGEIDLGTGYAAHELCSRLFISGESQESIVANVIEEKTYPLTWVWDVEVNERKKTVSVSAPFFDGFHKKTAVYREGMGCTVAIDKTPDTLQNDTLNTSGTPAARDLYDLSVAISEPAQSAIQNWFNDPKDAENQNNTYAVIVYHQGKIVAEQYADGYSKDMPMLGWSMGKSITALLTGILADQGKLSPDDIIIPSSERVPDPIKIKHLLNMASGLKWDERYNGESDVSNMLYKESDTAGYVKTRSAATKPGTEFVYSTGDTQLLAGTITERLGGKQQAAYDFYQQKLFHPLGISDGLIEFDESGTFIGGARPFLNPRDWLKIGILYEQKGNWRGKQLVSESWVDMLLTPSPASPYYGGQVWLKSDVVSGFPDDMFTLKGHLGQYITVLPSKDLIVLTLGLHNKNTDKDLMERILTVTELF</sequence>
<feature type="domain" description="Beta-lactamase-related" evidence="1">
    <location>
        <begin position="156"/>
        <end position="422"/>
    </location>
</feature>
<evidence type="ECO:0000313" key="2">
    <source>
        <dbReference type="EMBL" id="RXJ73579.1"/>
    </source>
</evidence>
<dbReference type="RefSeq" id="WP_129121957.1">
    <property type="nucleotide sequence ID" value="NZ_PEIB01000008.1"/>
</dbReference>
<evidence type="ECO:0000313" key="3">
    <source>
        <dbReference type="Proteomes" id="UP000290287"/>
    </source>
</evidence>
<dbReference type="PANTHER" id="PTHR43283:SF7">
    <property type="entry name" value="BETA-LACTAMASE-RELATED DOMAIN-CONTAINING PROTEIN"/>
    <property type="match status" value="1"/>
</dbReference>
<organism evidence="2 3">
    <name type="scientific">Veronia nyctiphanis</name>
    <dbReference type="NCBI Taxonomy" id="1278244"/>
    <lineage>
        <taxon>Bacteria</taxon>
        <taxon>Pseudomonadati</taxon>
        <taxon>Pseudomonadota</taxon>
        <taxon>Gammaproteobacteria</taxon>
        <taxon>Vibrionales</taxon>
        <taxon>Vibrionaceae</taxon>
        <taxon>Veronia</taxon>
    </lineage>
</organism>
<dbReference type="Gene3D" id="3.40.710.10">
    <property type="entry name" value="DD-peptidase/beta-lactamase superfamily"/>
    <property type="match status" value="1"/>
</dbReference>
<keyword evidence="3" id="KW-1185">Reference proteome</keyword>
<dbReference type="InterPro" id="IPR050789">
    <property type="entry name" value="Diverse_Enzym_Activities"/>
</dbReference>
<reference evidence="2 3" key="1">
    <citation type="submission" date="2017-10" db="EMBL/GenBank/DDBJ databases">
        <title>Nyctiphanis sp. nov., isolated from the stomach of the euphausiid Nyctiphanes simplex (Hansen, 1911) in the Gulf of California.</title>
        <authorList>
            <person name="Gomez-Gil B."/>
            <person name="Aguilar-Mendez M."/>
            <person name="Lopez-Cortes A."/>
            <person name="Gomez-Gutierrez J."/>
            <person name="Roque A."/>
            <person name="Lang E."/>
            <person name="Gonzalez-Castillo A."/>
        </authorList>
    </citation>
    <scope>NUCLEOTIDE SEQUENCE [LARGE SCALE GENOMIC DNA]</scope>
    <source>
        <strain evidence="2 3">CAIM 600</strain>
    </source>
</reference>
<accession>A0A4Q0YWJ7</accession>
<dbReference type="OrthoDB" id="9814204at2"/>
<proteinExistence type="predicted"/>
<protein>
    <recommendedName>
        <fullName evidence="1">Beta-lactamase-related domain-containing protein</fullName>
    </recommendedName>
</protein>
<dbReference type="Pfam" id="PF00144">
    <property type="entry name" value="Beta-lactamase"/>
    <property type="match status" value="1"/>
</dbReference>
<name>A0A4Q0YWJ7_9GAMM</name>
<dbReference type="AlphaFoldDB" id="A0A4Q0YWJ7"/>
<gene>
    <name evidence="2" type="ORF">CS022_08740</name>
</gene>
<evidence type="ECO:0000259" key="1">
    <source>
        <dbReference type="Pfam" id="PF00144"/>
    </source>
</evidence>